<evidence type="ECO:0000313" key="1">
    <source>
        <dbReference type="EMBL" id="KAJ4840921.1"/>
    </source>
</evidence>
<dbReference type="Proteomes" id="UP001141552">
    <property type="component" value="Unassembled WGS sequence"/>
</dbReference>
<sequence length="233" mass="25028">MPSKDLVIVDSCGNSHGKSTLVVDFTCVDELIHSGSRATRPKEKASAAALVPSASSSSAERAIDQGMVSNPPLSMPHNSSSSTWVNIAMEGLALSCVPLLLRLWDSKVQKLYVSSSILPVWDQLRNVPLELMTTEALGYLTSALGKPLHMEQDCAQLFQSDRINIACQTKKQSPKWMPKPSIVSDIRSTNASITLPFSSTTMPAVNTSQVTPPIVVPSTTVTTPIAPILRNSN</sequence>
<accession>A0A9Q0G2T4</accession>
<dbReference type="EMBL" id="JAKUCV010002918">
    <property type="protein sequence ID" value="KAJ4840921.1"/>
    <property type="molecule type" value="Genomic_DNA"/>
</dbReference>
<dbReference type="AlphaFoldDB" id="A0A9Q0G2T4"/>
<reference evidence="1" key="1">
    <citation type="submission" date="2022-02" db="EMBL/GenBank/DDBJ databases">
        <authorList>
            <person name="Henning P.M."/>
            <person name="McCubbin A.G."/>
            <person name="Shore J.S."/>
        </authorList>
    </citation>
    <scope>NUCLEOTIDE SEQUENCE</scope>
    <source>
        <strain evidence="1">F60SS</strain>
        <tissue evidence="1">Leaves</tissue>
    </source>
</reference>
<keyword evidence="2" id="KW-1185">Reference proteome</keyword>
<name>A0A9Q0G2T4_9ROSI</name>
<dbReference type="OrthoDB" id="1751344at2759"/>
<comment type="caution">
    <text evidence="1">The sequence shown here is derived from an EMBL/GenBank/DDBJ whole genome shotgun (WGS) entry which is preliminary data.</text>
</comment>
<gene>
    <name evidence="1" type="ORF">Tsubulata_001121</name>
</gene>
<proteinExistence type="predicted"/>
<reference evidence="1" key="2">
    <citation type="journal article" date="2023" name="Plants (Basel)">
        <title>Annotation of the Turnera subulata (Passifloraceae) Draft Genome Reveals the S-Locus Evolved after the Divergence of Turneroideae from Passifloroideae in a Stepwise Manner.</title>
        <authorList>
            <person name="Henning P.M."/>
            <person name="Roalson E.H."/>
            <person name="Mir W."/>
            <person name="McCubbin A.G."/>
            <person name="Shore J.S."/>
        </authorList>
    </citation>
    <scope>NUCLEOTIDE SEQUENCE</scope>
    <source>
        <strain evidence="1">F60SS</strain>
    </source>
</reference>
<protein>
    <submittedName>
        <fullName evidence="1">Uncharacterized protein</fullName>
    </submittedName>
</protein>
<organism evidence="1 2">
    <name type="scientific">Turnera subulata</name>
    <dbReference type="NCBI Taxonomy" id="218843"/>
    <lineage>
        <taxon>Eukaryota</taxon>
        <taxon>Viridiplantae</taxon>
        <taxon>Streptophyta</taxon>
        <taxon>Embryophyta</taxon>
        <taxon>Tracheophyta</taxon>
        <taxon>Spermatophyta</taxon>
        <taxon>Magnoliopsida</taxon>
        <taxon>eudicotyledons</taxon>
        <taxon>Gunneridae</taxon>
        <taxon>Pentapetalae</taxon>
        <taxon>rosids</taxon>
        <taxon>fabids</taxon>
        <taxon>Malpighiales</taxon>
        <taxon>Passifloraceae</taxon>
        <taxon>Turnera</taxon>
    </lineage>
</organism>
<evidence type="ECO:0000313" key="2">
    <source>
        <dbReference type="Proteomes" id="UP001141552"/>
    </source>
</evidence>